<dbReference type="AlphaFoldDB" id="A0A0V1C8S3"/>
<name>A0A0V1C8S3_TRIBR</name>
<dbReference type="EMBL" id="JYDI01000344">
    <property type="protein sequence ID" value="KRY45607.1"/>
    <property type="molecule type" value="Genomic_DNA"/>
</dbReference>
<evidence type="ECO:0000313" key="1">
    <source>
        <dbReference type="EMBL" id="KRY45607.1"/>
    </source>
</evidence>
<keyword evidence="2" id="KW-1185">Reference proteome</keyword>
<comment type="caution">
    <text evidence="1">The sequence shown here is derived from an EMBL/GenBank/DDBJ whole genome shotgun (WGS) entry which is preliminary data.</text>
</comment>
<proteinExistence type="predicted"/>
<protein>
    <submittedName>
        <fullName evidence="1">Uncharacterized protein</fullName>
    </submittedName>
</protein>
<evidence type="ECO:0000313" key="2">
    <source>
        <dbReference type="Proteomes" id="UP000054653"/>
    </source>
</evidence>
<reference evidence="1 2" key="1">
    <citation type="submission" date="2015-01" db="EMBL/GenBank/DDBJ databases">
        <title>Evolution of Trichinella species and genotypes.</title>
        <authorList>
            <person name="Korhonen P.K."/>
            <person name="Edoardo P."/>
            <person name="Giuseppe L.R."/>
            <person name="Gasser R.B."/>
        </authorList>
    </citation>
    <scope>NUCLEOTIDE SEQUENCE [LARGE SCALE GENOMIC DNA]</scope>
    <source>
        <strain evidence="1">ISS120</strain>
    </source>
</reference>
<gene>
    <name evidence="1" type="ORF">T03_824</name>
</gene>
<dbReference type="Proteomes" id="UP000054653">
    <property type="component" value="Unassembled WGS sequence"/>
</dbReference>
<sequence>MHRWEDSGKSKQWKSPCRRCPPGICKDDGEVRGFPVLRRKEVPRRPPVQRGTILQSSSRTYTGSGHLSDARRGVTRTVLITHGWAETAPKYQPPMQAWYLPHDTVYRGECEGRKCFVEFGDSARYGRTSLNVLQ</sequence>
<organism evidence="1 2">
    <name type="scientific">Trichinella britovi</name>
    <name type="common">Parasitic roundworm</name>
    <dbReference type="NCBI Taxonomy" id="45882"/>
    <lineage>
        <taxon>Eukaryota</taxon>
        <taxon>Metazoa</taxon>
        <taxon>Ecdysozoa</taxon>
        <taxon>Nematoda</taxon>
        <taxon>Enoplea</taxon>
        <taxon>Dorylaimia</taxon>
        <taxon>Trichinellida</taxon>
        <taxon>Trichinellidae</taxon>
        <taxon>Trichinella</taxon>
    </lineage>
</organism>
<accession>A0A0V1C8S3</accession>